<gene>
    <name evidence="1" type="ORF">PS896_03905</name>
</gene>
<accession>A0A5E7MC48</accession>
<dbReference type="EMBL" id="CABVIN010000005">
    <property type="protein sequence ID" value="VVP22282.1"/>
    <property type="molecule type" value="Genomic_DNA"/>
</dbReference>
<organism evidence="1 2">
    <name type="scientific">Pseudomonas fluorescens</name>
    <dbReference type="NCBI Taxonomy" id="294"/>
    <lineage>
        <taxon>Bacteria</taxon>
        <taxon>Pseudomonadati</taxon>
        <taxon>Pseudomonadota</taxon>
        <taxon>Gammaproteobacteria</taxon>
        <taxon>Pseudomonadales</taxon>
        <taxon>Pseudomonadaceae</taxon>
        <taxon>Pseudomonas</taxon>
    </lineage>
</organism>
<evidence type="ECO:0000313" key="1">
    <source>
        <dbReference type="EMBL" id="VVP22282.1"/>
    </source>
</evidence>
<dbReference type="AlphaFoldDB" id="A0A5E7MC48"/>
<name>A0A5E7MC48_PSEFL</name>
<reference evidence="1 2" key="1">
    <citation type="submission" date="2019-09" db="EMBL/GenBank/DDBJ databases">
        <authorList>
            <person name="Chandra G."/>
            <person name="Truman W A."/>
        </authorList>
    </citation>
    <scope>NUCLEOTIDE SEQUENCE [LARGE SCALE GENOMIC DNA]</scope>
    <source>
        <strain evidence="1">PS896</strain>
    </source>
</reference>
<evidence type="ECO:0000313" key="2">
    <source>
        <dbReference type="Proteomes" id="UP000377224"/>
    </source>
</evidence>
<protein>
    <submittedName>
        <fullName evidence="1">Uncharacterized protein</fullName>
    </submittedName>
</protein>
<proteinExistence type="predicted"/>
<dbReference type="Proteomes" id="UP000377224">
    <property type="component" value="Unassembled WGS sequence"/>
</dbReference>
<sequence length="74" mass="8481">MRQFRRVYDLEVNMSATQLQQILRSAEQNANRMLRFAPQDHQGQEFAKAANAAIEDLAKAVVALHKRVAELEDK</sequence>